<feature type="signal peptide" evidence="1">
    <location>
        <begin position="1"/>
        <end position="22"/>
    </location>
</feature>
<dbReference type="AlphaFoldDB" id="A0A8T2FRJ9"/>
<keyword evidence="3" id="KW-1185">Reference proteome</keyword>
<keyword evidence="2" id="KW-0378">Hydrolase</keyword>
<dbReference type="FunFam" id="3.40.50.1820:FF:000072">
    <property type="entry name" value="Serine carboxypeptidase-like 19"/>
    <property type="match status" value="1"/>
</dbReference>
<dbReference type="Proteomes" id="UP000694240">
    <property type="component" value="Chromosome 2"/>
</dbReference>
<comment type="caution">
    <text evidence="2">The sequence shown here is derived from an EMBL/GenBank/DDBJ whole genome shotgun (WGS) entry which is preliminary data.</text>
</comment>
<dbReference type="GO" id="GO:0019748">
    <property type="term" value="P:secondary metabolic process"/>
    <property type="evidence" value="ECO:0007669"/>
    <property type="project" value="TreeGrafter"/>
</dbReference>
<dbReference type="GO" id="GO:0016747">
    <property type="term" value="F:acyltransferase activity, transferring groups other than amino-acyl groups"/>
    <property type="evidence" value="ECO:0007669"/>
    <property type="project" value="TreeGrafter"/>
</dbReference>
<sequence length="297" mass="33847">MRTFSPKLLLLLLLVLRHHAESGSIVKFLPGFEGPLPFELETGYIGIGEEEELQSFYYFIKSEKNPKEDPLLLWISGGPGCSSISALLFENGPVALKLEVYNETLPYLVSTTYSWTKMTNVLFLDQPIGVGFSYKRTPNLDKSSDTIEVLRIYEFLQKWLGEHPEFFSNTFYVGGDSYSGKIVPAIVDKISQENYLCCKPPINLQGYVLGNPITNLESDSNYRIPYAHGMALISDELYESLRRNCKGRYKTVDPSNKKCLKLVEKYNKCTDKIFRELILLPQCDERSPLCWGYHSTS</sequence>
<evidence type="ECO:0000313" key="2">
    <source>
        <dbReference type="EMBL" id="KAG7637120.1"/>
    </source>
</evidence>
<dbReference type="GO" id="GO:0004185">
    <property type="term" value="F:serine-type carboxypeptidase activity"/>
    <property type="evidence" value="ECO:0007669"/>
    <property type="project" value="InterPro"/>
</dbReference>
<dbReference type="GO" id="GO:0006508">
    <property type="term" value="P:proteolysis"/>
    <property type="evidence" value="ECO:0007669"/>
    <property type="project" value="InterPro"/>
</dbReference>
<evidence type="ECO:0000313" key="3">
    <source>
        <dbReference type="Proteomes" id="UP000694240"/>
    </source>
</evidence>
<dbReference type="PANTHER" id="PTHR11802">
    <property type="entry name" value="SERINE PROTEASE FAMILY S10 SERINE CARBOXYPEPTIDASE"/>
    <property type="match status" value="1"/>
</dbReference>
<evidence type="ECO:0000256" key="1">
    <source>
        <dbReference type="SAM" id="SignalP"/>
    </source>
</evidence>
<keyword evidence="1" id="KW-0732">Signal</keyword>
<feature type="chain" id="PRO_5035935229" evidence="1">
    <location>
        <begin position="23"/>
        <end position="297"/>
    </location>
</feature>
<accession>A0A8T2FRJ9</accession>
<protein>
    <submittedName>
        <fullName evidence="2">Alpha/Beta hydrolase fold</fullName>
    </submittedName>
</protein>
<dbReference type="Pfam" id="PF00450">
    <property type="entry name" value="Peptidase_S10"/>
    <property type="match status" value="1"/>
</dbReference>
<gene>
    <name evidence="2" type="ORF">ISN45_At02g016870</name>
</gene>
<dbReference type="EMBL" id="JAEFBK010000002">
    <property type="protein sequence ID" value="KAG7637120.1"/>
    <property type="molecule type" value="Genomic_DNA"/>
</dbReference>
<reference evidence="2 3" key="1">
    <citation type="submission" date="2020-12" db="EMBL/GenBank/DDBJ databases">
        <title>Concerted genomic and epigenomic changes stabilize Arabidopsis allopolyploids.</title>
        <authorList>
            <person name="Chen Z."/>
        </authorList>
    </citation>
    <scope>NUCLEOTIDE SEQUENCE [LARGE SCALE GENOMIC DNA]</scope>
    <source>
        <strain evidence="2">Allo738</strain>
        <tissue evidence="2">Leaf</tissue>
    </source>
</reference>
<dbReference type="PANTHER" id="PTHR11802:SF361">
    <property type="entry name" value="SERINE CARBOXYPEPTIDASE-LIKE 11-RELATED"/>
    <property type="match status" value="1"/>
</dbReference>
<proteinExistence type="predicted"/>
<name>A0A8T2FRJ9_9BRAS</name>
<dbReference type="InterPro" id="IPR001563">
    <property type="entry name" value="Peptidase_S10"/>
</dbReference>
<organism evidence="2 3">
    <name type="scientific">Arabidopsis thaliana x Arabidopsis arenosa</name>
    <dbReference type="NCBI Taxonomy" id="1240361"/>
    <lineage>
        <taxon>Eukaryota</taxon>
        <taxon>Viridiplantae</taxon>
        <taxon>Streptophyta</taxon>
        <taxon>Embryophyta</taxon>
        <taxon>Tracheophyta</taxon>
        <taxon>Spermatophyta</taxon>
        <taxon>Magnoliopsida</taxon>
        <taxon>eudicotyledons</taxon>
        <taxon>Gunneridae</taxon>
        <taxon>Pentapetalae</taxon>
        <taxon>rosids</taxon>
        <taxon>malvids</taxon>
        <taxon>Brassicales</taxon>
        <taxon>Brassicaceae</taxon>
        <taxon>Camelineae</taxon>
        <taxon>Arabidopsis</taxon>
    </lineage>
</organism>